<dbReference type="GO" id="GO:0006261">
    <property type="term" value="P:DNA-templated DNA replication"/>
    <property type="evidence" value="ECO:0007669"/>
    <property type="project" value="TreeGrafter"/>
</dbReference>
<dbReference type="Pfam" id="PF13177">
    <property type="entry name" value="DNA_pol3_delta2"/>
    <property type="match status" value="1"/>
</dbReference>
<proteinExistence type="inferred from homology"/>
<dbReference type="GO" id="GO:0003887">
    <property type="term" value="F:DNA-directed DNA polymerase activity"/>
    <property type="evidence" value="ECO:0007669"/>
    <property type="project" value="UniProtKB-KW"/>
</dbReference>
<keyword evidence="5" id="KW-0479">Metal-binding</keyword>
<dbReference type="InterPro" id="IPR022754">
    <property type="entry name" value="DNA_pol_III_gamma-3"/>
</dbReference>
<protein>
    <recommendedName>
        <fullName evidence="11">DNA polymerase III subunit gamma/tau</fullName>
        <ecNumber evidence="11">2.7.7.7</ecNumber>
    </recommendedName>
</protein>
<feature type="region of interest" description="Disordered" evidence="12">
    <location>
        <begin position="378"/>
        <end position="461"/>
    </location>
</feature>
<keyword evidence="15" id="KW-1185">Reference proteome</keyword>
<evidence type="ECO:0000256" key="12">
    <source>
        <dbReference type="SAM" id="MobiDB-lite"/>
    </source>
</evidence>
<keyword evidence="6 11" id="KW-0547">Nucleotide-binding</keyword>
<keyword evidence="2 11" id="KW-0808">Transferase</keyword>
<dbReference type="GO" id="GO:0046872">
    <property type="term" value="F:metal ion binding"/>
    <property type="evidence" value="ECO:0007669"/>
    <property type="project" value="UniProtKB-KW"/>
</dbReference>
<dbReference type="Pfam" id="PF22608">
    <property type="entry name" value="DNAX_ATPase_lid"/>
    <property type="match status" value="1"/>
</dbReference>
<dbReference type="NCBIfam" id="NF006585">
    <property type="entry name" value="PRK09111.1"/>
    <property type="match status" value="1"/>
</dbReference>
<dbReference type="AlphaFoldDB" id="A0A921TDV4"/>
<evidence type="ECO:0000256" key="2">
    <source>
        <dbReference type="ARBA" id="ARBA00022679"/>
    </source>
</evidence>
<evidence type="ECO:0000256" key="9">
    <source>
        <dbReference type="ARBA" id="ARBA00022932"/>
    </source>
</evidence>
<dbReference type="EC" id="2.7.7.7" evidence="11"/>
<evidence type="ECO:0000313" key="14">
    <source>
        <dbReference type="EMBL" id="KAF0676617.1"/>
    </source>
</evidence>
<feature type="compositionally biased region" description="Low complexity" evidence="12">
    <location>
        <begin position="443"/>
        <end position="461"/>
    </location>
</feature>
<feature type="compositionally biased region" description="Gly residues" evidence="12">
    <location>
        <begin position="391"/>
        <end position="410"/>
    </location>
</feature>
<comment type="catalytic activity">
    <reaction evidence="10 11">
        <text>DNA(n) + a 2'-deoxyribonucleoside 5'-triphosphate = DNA(n+1) + diphosphate</text>
        <dbReference type="Rhea" id="RHEA:22508"/>
        <dbReference type="Rhea" id="RHEA-COMP:17339"/>
        <dbReference type="Rhea" id="RHEA-COMP:17340"/>
        <dbReference type="ChEBI" id="CHEBI:33019"/>
        <dbReference type="ChEBI" id="CHEBI:61560"/>
        <dbReference type="ChEBI" id="CHEBI:173112"/>
        <dbReference type="EC" id="2.7.7.7"/>
    </reaction>
</comment>
<dbReference type="SMART" id="SM00382">
    <property type="entry name" value="AAA"/>
    <property type="match status" value="1"/>
</dbReference>
<evidence type="ECO:0000256" key="8">
    <source>
        <dbReference type="ARBA" id="ARBA00022840"/>
    </source>
</evidence>
<comment type="caution">
    <text evidence="14">The sequence shown here is derived from an EMBL/GenBank/DDBJ whole genome shotgun (WGS) entry which is preliminary data.</text>
</comment>
<dbReference type="SUPFAM" id="SSF48019">
    <property type="entry name" value="post-AAA+ oligomerization domain-like"/>
    <property type="match status" value="1"/>
</dbReference>
<dbReference type="GO" id="GO:0003677">
    <property type="term" value="F:DNA binding"/>
    <property type="evidence" value="ECO:0007669"/>
    <property type="project" value="InterPro"/>
</dbReference>
<dbReference type="InterPro" id="IPR050238">
    <property type="entry name" value="DNA_Rep/Repair_Clamp_Loader"/>
</dbReference>
<dbReference type="InterPro" id="IPR003593">
    <property type="entry name" value="AAA+_ATPase"/>
</dbReference>
<dbReference type="Pfam" id="PF12362">
    <property type="entry name" value="DUF3646"/>
    <property type="match status" value="1"/>
</dbReference>
<evidence type="ECO:0000256" key="10">
    <source>
        <dbReference type="ARBA" id="ARBA00049244"/>
    </source>
</evidence>
<evidence type="ECO:0000256" key="7">
    <source>
        <dbReference type="ARBA" id="ARBA00022833"/>
    </source>
</evidence>
<keyword evidence="4 11" id="KW-0235">DNA replication</keyword>
<dbReference type="FunFam" id="1.10.8.60:FF:000013">
    <property type="entry name" value="DNA polymerase III subunit gamma/tau"/>
    <property type="match status" value="1"/>
</dbReference>
<dbReference type="InterPro" id="IPR022107">
    <property type="entry name" value="DNA_pol_III_gamma/tau_C"/>
</dbReference>
<evidence type="ECO:0000256" key="4">
    <source>
        <dbReference type="ARBA" id="ARBA00022705"/>
    </source>
</evidence>
<evidence type="ECO:0000256" key="1">
    <source>
        <dbReference type="ARBA" id="ARBA00006360"/>
    </source>
</evidence>
<keyword evidence="3 11" id="KW-0548">Nucleotidyltransferase</keyword>
<dbReference type="InterPro" id="IPR027417">
    <property type="entry name" value="P-loop_NTPase"/>
</dbReference>
<dbReference type="InterPro" id="IPR045085">
    <property type="entry name" value="HLD_clamp_pol_III_gamma_tau"/>
</dbReference>
<reference evidence="14" key="1">
    <citation type="submission" date="2013-03" db="EMBL/GenBank/DDBJ databases">
        <title>Genome Sequence of the Profundibacterium mesophilum strain KAUST100406-0324T from Red Sea, a novel genus in the family Rhodobacteraceae.</title>
        <authorList>
            <person name="Essack M."/>
            <person name="Alam I."/>
            <person name="Lafi F."/>
            <person name="Alawi W."/>
            <person name="Kamanu F."/>
            <person name="Al-Suwailem A."/>
            <person name="Lee O.O."/>
            <person name="Xu Y."/>
            <person name="Bajic V."/>
            <person name="Qian P.-Y."/>
            <person name="Archer J."/>
        </authorList>
    </citation>
    <scope>NUCLEOTIDE SEQUENCE</scope>
    <source>
        <strain evidence="14">KAUST100406-0324</strain>
    </source>
</reference>
<dbReference type="GO" id="GO:0005524">
    <property type="term" value="F:ATP binding"/>
    <property type="evidence" value="ECO:0007669"/>
    <property type="project" value="UniProtKB-KW"/>
</dbReference>
<dbReference type="GO" id="GO:0009360">
    <property type="term" value="C:DNA polymerase III complex"/>
    <property type="evidence" value="ECO:0007669"/>
    <property type="project" value="InterPro"/>
</dbReference>
<dbReference type="Gene3D" id="1.20.272.10">
    <property type="match status" value="1"/>
</dbReference>
<dbReference type="FunFam" id="1.20.272.10:FF:000003">
    <property type="entry name" value="DNA polymerase III subunit gamma/tau"/>
    <property type="match status" value="1"/>
</dbReference>
<feature type="compositionally biased region" description="Basic and acidic residues" evidence="12">
    <location>
        <begin position="379"/>
        <end position="388"/>
    </location>
</feature>
<accession>A0A921TDV4</accession>
<evidence type="ECO:0000313" key="15">
    <source>
        <dbReference type="Proteomes" id="UP000698242"/>
    </source>
</evidence>
<name>A0A921TDV4_9RHOB</name>
<dbReference type="InterPro" id="IPR012763">
    <property type="entry name" value="DNA_pol_III_sug/sutau_N"/>
</dbReference>
<dbReference type="Gene3D" id="3.40.50.300">
    <property type="entry name" value="P-loop containing nucleotide triphosphate hydrolases"/>
    <property type="match status" value="1"/>
</dbReference>
<dbReference type="CDD" id="cd00009">
    <property type="entry name" value="AAA"/>
    <property type="match status" value="1"/>
</dbReference>
<comment type="similarity">
    <text evidence="1 11">Belongs to the DnaX/STICHEL family.</text>
</comment>
<dbReference type="Proteomes" id="UP000698242">
    <property type="component" value="Unassembled WGS sequence"/>
</dbReference>
<dbReference type="PANTHER" id="PTHR11669">
    <property type="entry name" value="REPLICATION FACTOR C / DNA POLYMERASE III GAMMA-TAU SUBUNIT"/>
    <property type="match status" value="1"/>
</dbReference>
<dbReference type="Pfam" id="PF12169">
    <property type="entry name" value="DNA_pol3_gamma3"/>
    <property type="match status" value="1"/>
</dbReference>
<dbReference type="RefSeq" id="WP_159964735.1">
    <property type="nucleotide sequence ID" value="NZ_APKE01000014.1"/>
</dbReference>
<feature type="domain" description="AAA+ ATPase" evidence="13">
    <location>
        <begin position="41"/>
        <end position="189"/>
    </location>
</feature>
<evidence type="ECO:0000256" key="5">
    <source>
        <dbReference type="ARBA" id="ARBA00022723"/>
    </source>
</evidence>
<evidence type="ECO:0000259" key="13">
    <source>
        <dbReference type="SMART" id="SM00382"/>
    </source>
</evidence>
<dbReference type="Gene3D" id="1.10.8.60">
    <property type="match status" value="1"/>
</dbReference>
<dbReference type="InterPro" id="IPR008921">
    <property type="entry name" value="DNA_pol3_clamp-load_cplx_C"/>
</dbReference>
<dbReference type="NCBIfam" id="TIGR02397">
    <property type="entry name" value="dnaX_nterm"/>
    <property type="match status" value="1"/>
</dbReference>
<gene>
    <name evidence="11 14" type="primary">dnaX</name>
    <name evidence="14" type="ORF">PMES_01349</name>
</gene>
<keyword evidence="9 11" id="KW-0239">DNA-directed DNA polymerase</keyword>
<sequence length="613" mass="64728">MSDSPAYQVLARKYRPATFADLIGQEAMVRTLRNAFEADRIAQAFIMTGIRGTGKTTTARIIAKGMNCIGPDGQGGPTTEPCGVCEHCRAIAEGRHVDVLEMDGASQTRIDDIRDNVLNSVQYAPGSARYKIYIIDEVHMLSTSAFNALLKTLEEPPAHVKFIFATTEIRKVPVTVLSRCQRFDLRRIEPEVMMAHLGAIAAKEGAEIDEEALALISRAAEGSVRDAMSLMDQAIAHGAGATTAEQVRAMLGLADRGRVLDLFDLIMAGDPGGALSELAGQYADGADPVAVLRDLAEITHWVSVVKITPAAAEDPTVGPDERSRGLSMAERLPMRVLTRTWQMLLKALEEVSSAPNAMMAAEMSIIRLTHVADLPPPEDLLRRLHDAPPRGGSGAQAGGQEGGQGTGGGAARSSAAPAAGASGGARAGGQEPRHAPNPGAAQGATASPRASGAGPGPSAALAPETVPALARFASFDQVVALVRANRDAKLLIEIETCLRLASYAPGRIEFEPTGDAPRDLAGRLAQRLQLWTGVRWAVSLVNEGGAPTIAEERDAEGAALRARAEAHPLMQAVRSAFPAARIEDIRSMGEIAAAAAVEALPEVEDEWDPFEED</sequence>
<dbReference type="NCBIfam" id="NF004046">
    <property type="entry name" value="PRK05563.1"/>
    <property type="match status" value="1"/>
</dbReference>
<dbReference type="CDD" id="cd18137">
    <property type="entry name" value="HLD_clamp_pol_III_gamma_tau"/>
    <property type="match status" value="1"/>
</dbReference>
<dbReference type="PANTHER" id="PTHR11669:SF0">
    <property type="entry name" value="PROTEIN STICHEL-LIKE 2"/>
    <property type="match status" value="1"/>
</dbReference>
<comment type="function">
    <text evidence="11">DNA polymerase III is a complex, multichain enzyme responsible for most of the replicative synthesis in bacteria. This DNA polymerase also exhibits 3' to 5' exonuclease activity.</text>
</comment>
<evidence type="ECO:0000256" key="6">
    <source>
        <dbReference type="ARBA" id="ARBA00022741"/>
    </source>
</evidence>
<dbReference type="OrthoDB" id="9810148at2"/>
<keyword evidence="7" id="KW-0862">Zinc</keyword>
<evidence type="ECO:0000256" key="3">
    <source>
        <dbReference type="ARBA" id="ARBA00022695"/>
    </source>
</evidence>
<dbReference type="FunFam" id="3.40.50.300:FF:000014">
    <property type="entry name" value="DNA polymerase III subunit gamma/tau"/>
    <property type="match status" value="1"/>
</dbReference>
<comment type="subunit">
    <text evidence="11">DNA polymerase III contains a core (composed of alpha, epsilon and theta chains) that associates with a tau subunit. This core dimerizes to form the POLIII' complex. PolIII' associates with the gamma complex (composed of gamma, delta, delta', psi and chi chains) and with the beta chain to form the complete DNA polymerase III complex.</text>
</comment>
<organism evidence="14 15">
    <name type="scientific">Profundibacterium mesophilum KAUST100406-0324</name>
    <dbReference type="NCBI Taxonomy" id="1037889"/>
    <lineage>
        <taxon>Bacteria</taxon>
        <taxon>Pseudomonadati</taxon>
        <taxon>Pseudomonadota</taxon>
        <taxon>Alphaproteobacteria</taxon>
        <taxon>Rhodobacterales</taxon>
        <taxon>Roseobacteraceae</taxon>
        <taxon>Profundibacterium</taxon>
    </lineage>
</organism>
<dbReference type="EMBL" id="APKE01000014">
    <property type="protein sequence ID" value="KAF0676617.1"/>
    <property type="molecule type" value="Genomic_DNA"/>
</dbReference>
<keyword evidence="8 11" id="KW-0067">ATP-binding</keyword>
<feature type="compositionally biased region" description="Low complexity" evidence="12">
    <location>
        <begin position="411"/>
        <end position="420"/>
    </location>
</feature>
<dbReference type="SUPFAM" id="SSF52540">
    <property type="entry name" value="P-loop containing nucleoside triphosphate hydrolases"/>
    <property type="match status" value="1"/>
</dbReference>
<evidence type="ECO:0000256" key="11">
    <source>
        <dbReference type="RuleBase" id="RU364063"/>
    </source>
</evidence>